<evidence type="ECO:0000313" key="1">
    <source>
        <dbReference type="EMBL" id="TCV04620.1"/>
    </source>
</evidence>
<name>A0A4V2VT17_9GAMM</name>
<dbReference type="InterPro" id="IPR052552">
    <property type="entry name" value="YeaO-like"/>
</dbReference>
<keyword evidence="2" id="KW-1185">Reference proteome</keyword>
<comment type="caution">
    <text evidence="1">The sequence shown here is derived from an EMBL/GenBank/DDBJ whole genome shotgun (WGS) entry which is preliminary data.</text>
</comment>
<dbReference type="RefSeq" id="WP_132457565.1">
    <property type="nucleotide sequence ID" value="NZ_JAWIZJ010000012.1"/>
</dbReference>
<gene>
    <name evidence="1" type="ORF">EDC54_1109</name>
</gene>
<evidence type="ECO:0000313" key="2">
    <source>
        <dbReference type="Proteomes" id="UP000295433"/>
    </source>
</evidence>
<dbReference type="Proteomes" id="UP000295433">
    <property type="component" value="Unassembled WGS sequence"/>
</dbReference>
<dbReference type="EMBL" id="SMBY01000010">
    <property type="protein sequence ID" value="TCV04620.1"/>
    <property type="molecule type" value="Genomic_DNA"/>
</dbReference>
<proteinExistence type="predicted"/>
<sequence>MSELIHLIRVYDAQAPFPPHTFLIDRLWPRGISKARLEGVAWFKDIAPSNALRKWFHAEPQRWAEFVDYYRHELTQGAECDRLLTLLERQQVITLLYGSKDAQHNHAIVLRDFLLSRLAR</sequence>
<dbReference type="PANTHER" id="PTHR36849">
    <property type="entry name" value="CYTOPLASMIC PROTEIN-RELATED"/>
    <property type="match status" value="1"/>
</dbReference>
<accession>A0A4V2VT17</accession>
<protein>
    <submittedName>
        <fullName evidence="1">Uncharacterized protein YeaO (DUF488 family)</fullName>
    </submittedName>
</protein>
<dbReference type="Pfam" id="PF22752">
    <property type="entry name" value="DUF488-N3i"/>
    <property type="match status" value="1"/>
</dbReference>
<dbReference type="PANTHER" id="PTHR36849:SF1">
    <property type="entry name" value="CYTOPLASMIC PROTEIN"/>
    <property type="match status" value="1"/>
</dbReference>
<organism evidence="1 2">
    <name type="scientific">Samsonia erythrinae</name>
    <dbReference type="NCBI Taxonomy" id="160434"/>
    <lineage>
        <taxon>Bacteria</taxon>
        <taxon>Pseudomonadati</taxon>
        <taxon>Pseudomonadota</taxon>
        <taxon>Gammaproteobacteria</taxon>
        <taxon>Enterobacterales</taxon>
        <taxon>Pectobacteriaceae</taxon>
        <taxon>Samsonia</taxon>
    </lineage>
</organism>
<dbReference type="OrthoDB" id="9790745at2"/>
<dbReference type="AlphaFoldDB" id="A0A4V2VT17"/>
<reference evidence="1 2" key="1">
    <citation type="submission" date="2019-03" db="EMBL/GenBank/DDBJ databases">
        <title>Genomic Encyclopedia of Type Strains, Phase IV (KMG-IV): sequencing the most valuable type-strain genomes for metagenomic binning, comparative biology and taxonomic classification.</title>
        <authorList>
            <person name="Goeker M."/>
        </authorList>
    </citation>
    <scope>NUCLEOTIDE SEQUENCE [LARGE SCALE GENOMIC DNA]</scope>
    <source>
        <strain evidence="1 2">DSM 16730</strain>
    </source>
</reference>